<evidence type="ECO:0000256" key="2">
    <source>
        <dbReference type="ARBA" id="ARBA00009446"/>
    </source>
</evidence>
<feature type="domain" description="Toprim" evidence="12">
    <location>
        <begin position="1"/>
        <end position="125"/>
    </location>
</feature>
<dbReference type="InterPro" id="IPR000380">
    <property type="entry name" value="Topo_IA"/>
</dbReference>
<dbReference type="RefSeq" id="WP_301592743.1">
    <property type="nucleotide sequence ID" value="NZ_JAPFQI010000041.1"/>
</dbReference>
<keyword evidence="4" id="KW-0799">Topoisomerase</keyword>
<evidence type="ECO:0000259" key="13">
    <source>
        <dbReference type="PROSITE" id="PS52039"/>
    </source>
</evidence>
<evidence type="ECO:0000256" key="3">
    <source>
        <dbReference type="ARBA" id="ARBA00012891"/>
    </source>
</evidence>
<evidence type="ECO:0000256" key="6">
    <source>
        <dbReference type="ARBA" id="ARBA00023235"/>
    </source>
</evidence>
<dbReference type="Gene3D" id="1.10.290.10">
    <property type="entry name" value="Topoisomerase I, domain 4"/>
    <property type="match status" value="1"/>
</dbReference>
<dbReference type="GO" id="GO:0016853">
    <property type="term" value="F:isomerase activity"/>
    <property type="evidence" value="ECO:0007669"/>
    <property type="project" value="UniProtKB-KW"/>
</dbReference>
<name>A0ABT3P243_9PROT</name>
<comment type="catalytic activity">
    <reaction evidence="1">
        <text>ATP-independent breakage of single-stranded DNA, followed by passage and rejoining.</text>
        <dbReference type="EC" id="5.6.2.1"/>
    </reaction>
</comment>
<dbReference type="SMART" id="SM00493">
    <property type="entry name" value="TOPRIM"/>
    <property type="match status" value="1"/>
</dbReference>
<evidence type="ECO:0000256" key="8">
    <source>
        <dbReference type="ARBA" id="ARBA00031985"/>
    </source>
</evidence>
<keyword evidence="6 14" id="KW-0413">Isomerase</keyword>
<dbReference type="Gene3D" id="3.40.50.140">
    <property type="match status" value="1"/>
</dbReference>
<dbReference type="InterPro" id="IPR003602">
    <property type="entry name" value="Topo_IA_DNA-bd_dom"/>
</dbReference>
<organism evidence="14 15">
    <name type="scientific">Sabulicella glaciei</name>
    <dbReference type="NCBI Taxonomy" id="2984948"/>
    <lineage>
        <taxon>Bacteria</taxon>
        <taxon>Pseudomonadati</taxon>
        <taxon>Pseudomonadota</taxon>
        <taxon>Alphaproteobacteria</taxon>
        <taxon>Acetobacterales</taxon>
        <taxon>Acetobacteraceae</taxon>
        <taxon>Sabulicella</taxon>
    </lineage>
</organism>
<accession>A0ABT3P243</accession>
<dbReference type="PROSITE" id="PS52039">
    <property type="entry name" value="TOPO_IA_2"/>
    <property type="match status" value="1"/>
</dbReference>
<dbReference type="InterPro" id="IPR013824">
    <property type="entry name" value="Topo_IA_cen_sub1"/>
</dbReference>
<feature type="region of interest" description="Disordered" evidence="11">
    <location>
        <begin position="715"/>
        <end position="774"/>
    </location>
</feature>
<evidence type="ECO:0000256" key="10">
    <source>
        <dbReference type="ARBA" id="ARBA00032877"/>
    </source>
</evidence>
<evidence type="ECO:0000256" key="4">
    <source>
        <dbReference type="ARBA" id="ARBA00023029"/>
    </source>
</evidence>
<dbReference type="Pfam" id="PF01131">
    <property type="entry name" value="Topoisom_bac"/>
    <property type="match status" value="1"/>
</dbReference>
<evidence type="ECO:0000256" key="1">
    <source>
        <dbReference type="ARBA" id="ARBA00000213"/>
    </source>
</evidence>
<feature type="compositionally biased region" description="Low complexity" evidence="11">
    <location>
        <begin position="739"/>
        <end position="750"/>
    </location>
</feature>
<dbReference type="Gene3D" id="1.10.460.10">
    <property type="entry name" value="Topoisomerase I, domain 2"/>
    <property type="match status" value="1"/>
</dbReference>
<comment type="similarity">
    <text evidence="2">Belongs to the type IA topoisomerase family.</text>
</comment>
<evidence type="ECO:0000313" key="14">
    <source>
        <dbReference type="EMBL" id="MCW8088480.1"/>
    </source>
</evidence>
<protein>
    <recommendedName>
        <fullName evidence="3">DNA topoisomerase</fullName>
        <ecNumber evidence="3">5.6.2.1</ecNumber>
    </recommendedName>
    <alternativeName>
        <fullName evidence="10">Omega-protein</fullName>
    </alternativeName>
    <alternativeName>
        <fullName evidence="9">Relaxing enzyme</fullName>
    </alternativeName>
    <alternativeName>
        <fullName evidence="7">Swivelase</fullName>
    </alternativeName>
    <alternativeName>
        <fullName evidence="8">Untwisting enzyme</fullName>
    </alternativeName>
</protein>
<dbReference type="SMART" id="SM00437">
    <property type="entry name" value="TOP1Ac"/>
    <property type="match status" value="1"/>
</dbReference>
<dbReference type="PANTHER" id="PTHR11390:SF21">
    <property type="entry name" value="DNA TOPOISOMERASE 3-ALPHA"/>
    <property type="match status" value="1"/>
</dbReference>
<gene>
    <name evidence="14" type="ORF">OF850_23150</name>
</gene>
<dbReference type="EC" id="5.6.2.1" evidence="3"/>
<dbReference type="CDD" id="cd00186">
    <property type="entry name" value="TOP1Ac"/>
    <property type="match status" value="1"/>
</dbReference>
<dbReference type="PROSITE" id="PS50880">
    <property type="entry name" value="TOPRIM"/>
    <property type="match status" value="1"/>
</dbReference>
<dbReference type="Proteomes" id="UP001526430">
    <property type="component" value="Unassembled WGS sequence"/>
</dbReference>
<dbReference type="Pfam" id="PF01751">
    <property type="entry name" value="Toprim"/>
    <property type="match status" value="1"/>
</dbReference>
<dbReference type="InterPro" id="IPR013497">
    <property type="entry name" value="Topo_IA_cen"/>
</dbReference>
<feature type="compositionally biased region" description="Pro residues" evidence="11">
    <location>
        <begin position="751"/>
        <end position="767"/>
    </location>
</feature>
<dbReference type="PANTHER" id="PTHR11390">
    <property type="entry name" value="PROKARYOTIC DNA TOPOISOMERASE"/>
    <property type="match status" value="1"/>
</dbReference>
<keyword evidence="15" id="KW-1185">Reference proteome</keyword>
<keyword evidence="5" id="KW-0238">DNA-binding</keyword>
<dbReference type="PRINTS" id="PR00417">
    <property type="entry name" value="PRTPISMRASEI"/>
</dbReference>
<comment type="caution">
    <text evidence="14">The sequence shown here is derived from an EMBL/GenBank/DDBJ whole genome shotgun (WGS) entry which is preliminary data.</text>
</comment>
<evidence type="ECO:0000259" key="12">
    <source>
        <dbReference type="PROSITE" id="PS50880"/>
    </source>
</evidence>
<reference evidence="14 15" key="1">
    <citation type="submission" date="2022-10" db="EMBL/GenBank/DDBJ databases">
        <title>Roseococcus glaciei nov., sp. nov., isolated from glacier.</title>
        <authorList>
            <person name="Liu Q."/>
            <person name="Xin Y.-H."/>
        </authorList>
    </citation>
    <scope>NUCLEOTIDE SEQUENCE [LARGE SCALE GENOMIC DNA]</scope>
    <source>
        <strain evidence="14 15">MDT2-1-1</strain>
    </source>
</reference>
<dbReference type="EMBL" id="JAPFQI010000041">
    <property type="protein sequence ID" value="MCW8088480.1"/>
    <property type="molecule type" value="Genomic_DNA"/>
</dbReference>
<evidence type="ECO:0000256" key="9">
    <source>
        <dbReference type="ARBA" id="ARBA00032235"/>
    </source>
</evidence>
<evidence type="ECO:0000256" key="7">
    <source>
        <dbReference type="ARBA" id="ARBA00030003"/>
    </source>
</evidence>
<dbReference type="SUPFAM" id="SSF56712">
    <property type="entry name" value="Prokaryotic type I DNA topoisomerase"/>
    <property type="match status" value="1"/>
</dbReference>
<proteinExistence type="inferred from homology"/>
<dbReference type="Gene3D" id="2.70.20.10">
    <property type="entry name" value="Topoisomerase I, domain 3"/>
    <property type="match status" value="1"/>
</dbReference>
<evidence type="ECO:0000313" key="15">
    <source>
        <dbReference type="Proteomes" id="UP001526430"/>
    </source>
</evidence>
<feature type="region of interest" description="Disordered" evidence="11">
    <location>
        <begin position="437"/>
        <end position="465"/>
    </location>
</feature>
<evidence type="ECO:0000256" key="5">
    <source>
        <dbReference type="ARBA" id="ARBA00023125"/>
    </source>
</evidence>
<sequence>MEIVITEKTSQAKDVQAAVGSRYGQILPAEGHLLTLEEPEDVNPEWKRWSPVLLKPERRYGFKPAKGGNKGSKLQAIQSALKKASRVWIATDCDREGQLIGQEILEWAGFAGEVRRVMFTAQDPKTIRDAFAAAKPNSEYANLYHAALARAQADQIFNLSLTRTASVLLSRPGSPIGIGRVKTPTMSLVCRRELEIRNFKPVTYFEVVATASVEAGSFRMRHAPKVRLEDKAKAEAIRVQAEGFRGPLRVKVEDKRQGPPRLHDLPSLQKLCSGRFGWTAERTLDVSQALYDTHKIITYPRAETRYLAESLIPDVPRIVAGLTAPGAPLESVVVPKPPEVRKGKSGHFWDKGLEGVSHHAIIPNANTVGDIQKVLPRLSADETKMFDIIALSYLAALMPDFLYRQTTVTLDVQGHEFRATGRIPTSQGWKAVYDTDTDEKAAKKEAGEEDDPDAEQTLPPLRDGEGAALSDAKLLEKQTKPPPRYTEGTLIEAMQNAWKFVEDEALRERLKEAKGIGTPATRAEVIKGLKAQQFLEAKGKNIIPTERGLALYGLLVQAEPMLVDPGVTATWEMRLDDVLTGREKFGRAIMSICDDAQAAIDRLKAYAAQGGGAVPGALGQTSRPPTSAMKGFAERLAKEKGLSLPKGYAKDGDLVRAFLDQHAPKREGPAQEGEGPRPPSEAQLRFAEKISTEAGKPIPDDARASSKALSAWIDKHMPKQSGKGSSAPKREGKGRGKGARSPGKAAAPSAPTAPPRSPAQGAPPPAGATPLKIPFGNKDRALALGAKYASGGWFAPAGADLTPFREAGWL</sequence>
<dbReference type="InterPro" id="IPR003601">
    <property type="entry name" value="Topo_IA_2"/>
</dbReference>
<dbReference type="InterPro" id="IPR023405">
    <property type="entry name" value="Topo_IA_core_domain"/>
</dbReference>
<dbReference type="InterPro" id="IPR006171">
    <property type="entry name" value="TOPRIM_dom"/>
</dbReference>
<feature type="domain" description="Topo IA-type catalytic" evidence="13">
    <location>
        <begin position="140"/>
        <end position="600"/>
    </location>
</feature>
<evidence type="ECO:0000256" key="11">
    <source>
        <dbReference type="SAM" id="MobiDB-lite"/>
    </source>
</evidence>
<dbReference type="SMART" id="SM00436">
    <property type="entry name" value="TOP1Bc"/>
    <property type="match status" value="1"/>
</dbReference>
<dbReference type="InterPro" id="IPR013826">
    <property type="entry name" value="Topo_IA_cen_sub3"/>
</dbReference>
<dbReference type="InterPro" id="IPR013825">
    <property type="entry name" value="Topo_IA_cen_sub2"/>
</dbReference>